<dbReference type="AlphaFoldDB" id="A0A8S1DKS2"/>
<evidence type="ECO:0000313" key="2">
    <source>
        <dbReference type="EMBL" id="CAB3381654.1"/>
    </source>
</evidence>
<protein>
    <submittedName>
        <fullName evidence="2">Uncharacterized protein</fullName>
    </submittedName>
</protein>
<name>A0A8S1DKS2_9INSE</name>
<dbReference type="EMBL" id="CADEPI010000240">
    <property type="protein sequence ID" value="CAB3381654.1"/>
    <property type="molecule type" value="Genomic_DNA"/>
</dbReference>
<comment type="caution">
    <text evidence="2">The sequence shown here is derived from an EMBL/GenBank/DDBJ whole genome shotgun (WGS) entry which is preliminary data.</text>
</comment>
<sequence length="215" mass="24015">MEFVSKQVAGLFLLYILHFAISDDSCVISKRMGKSSQYNDLVDDLTFAFPSYISECNSCSKIHSTDSKFEAHCLQNTSDGCNRRSYLAAHHLKENQTCALTAYLLKTKTVYCNKPHTNEEKLEFIELQAAGESAAVDNEEQPATEEVNENYHACGASASTTSSQSSPREELCFGKEVIYSDGIQTLLDRDFTGPLADSFNIYERIAFPDEEPNDE</sequence>
<keyword evidence="3" id="KW-1185">Reference proteome</keyword>
<organism evidence="2 3">
    <name type="scientific">Cloeon dipterum</name>
    <dbReference type="NCBI Taxonomy" id="197152"/>
    <lineage>
        <taxon>Eukaryota</taxon>
        <taxon>Metazoa</taxon>
        <taxon>Ecdysozoa</taxon>
        <taxon>Arthropoda</taxon>
        <taxon>Hexapoda</taxon>
        <taxon>Insecta</taxon>
        <taxon>Pterygota</taxon>
        <taxon>Palaeoptera</taxon>
        <taxon>Ephemeroptera</taxon>
        <taxon>Pisciforma</taxon>
        <taxon>Baetidae</taxon>
        <taxon>Cloeon</taxon>
    </lineage>
</organism>
<evidence type="ECO:0000256" key="1">
    <source>
        <dbReference type="SAM" id="SignalP"/>
    </source>
</evidence>
<evidence type="ECO:0000313" key="3">
    <source>
        <dbReference type="Proteomes" id="UP000494165"/>
    </source>
</evidence>
<feature type="chain" id="PRO_5035743606" evidence="1">
    <location>
        <begin position="23"/>
        <end position="215"/>
    </location>
</feature>
<feature type="signal peptide" evidence="1">
    <location>
        <begin position="1"/>
        <end position="22"/>
    </location>
</feature>
<keyword evidence="1" id="KW-0732">Signal</keyword>
<proteinExistence type="predicted"/>
<gene>
    <name evidence="2" type="ORF">CLODIP_2_CD13430</name>
</gene>
<reference evidence="2 3" key="1">
    <citation type="submission" date="2020-04" db="EMBL/GenBank/DDBJ databases">
        <authorList>
            <person name="Alioto T."/>
            <person name="Alioto T."/>
            <person name="Gomez Garrido J."/>
        </authorList>
    </citation>
    <scope>NUCLEOTIDE SEQUENCE [LARGE SCALE GENOMIC DNA]</scope>
</reference>
<accession>A0A8S1DKS2</accession>
<dbReference type="Proteomes" id="UP000494165">
    <property type="component" value="Unassembled WGS sequence"/>
</dbReference>